<name>A0A1J4TNE1_9BACT</name>
<dbReference type="AlphaFoldDB" id="A0A1J4TNE1"/>
<evidence type="ECO:0000313" key="2">
    <source>
        <dbReference type="EMBL" id="OIO12801.1"/>
    </source>
</evidence>
<feature type="transmembrane region" description="Helical" evidence="1">
    <location>
        <begin position="23"/>
        <end position="43"/>
    </location>
</feature>
<keyword evidence="1" id="KW-1133">Transmembrane helix</keyword>
<sequence length="106" mass="12018">MNPFFITFLGIVIGILLVSSRSILLYAVFLLVIASYTLMLGVLQLNNKWYEKYNFFVNKIAGAKTEINPLTFKAIKFGSIVYFIVGVILLFISISLFYISSVQKSF</sequence>
<dbReference type="EMBL" id="MNUY01000079">
    <property type="protein sequence ID" value="OIO12801.1"/>
    <property type="molecule type" value="Genomic_DNA"/>
</dbReference>
<evidence type="ECO:0000313" key="3">
    <source>
        <dbReference type="Proteomes" id="UP000183120"/>
    </source>
</evidence>
<keyword evidence="1" id="KW-0472">Membrane</keyword>
<gene>
    <name evidence="2" type="ORF">AUJ73_04995</name>
</gene>
<comment type="caution">
    <text evidence="2">The sequence shown here is derived from an EMBL/GenBank/DDBJ whole genome shotgun (WGS) entry which is preliminary data.</text>
</comment>
<feature type="transmembrane region" description="Helical" evidence="1">
    <location>
        <begin position="80"/>
        <end position="99"/>
    </location>
</feature>
<evidence type="ECO:0008006" key="4">
    <source>
        <dbReference type="Google" id="ProtNLM"/>
    </source>
</evidence>
<dbReference type="Proteomes" id="UP000183120">
    <property type="component" value="Unassembled WGS sequence"/>
</dbReference>
<reference evidence="2 3" key="1">
    <citation type="journal article" date="2016" name="Environ. Microbiol.">
        <title>Genomic resolution of a cold subsurface aquifer community provides metabolic insights for novel microbes adapted to high CO concentrations.</title>
        <authorList>
            <person name="Probst A.J."/>
            <person name="Castelle C.J."/>
            <person name="Singh A."/>
            <person name="Brown C.T."/>
            <person name="Anantharaman K."/>
            <person name="Sharon I."/>
            <person name="Hug L.A."/>
            <person name="Burstein D."/>
            <person name="Emerson J.B."/>
            <person name="Thomas B.C."/>
            <person name="Banfield J.F."/>
        </authorList>
    </citation>
    <scope>NUCLEOTIDE SEQUENCE [LARGE SCALE GENOMIC DNA]</scope>
    <source>
        <strain evidence="2">CG1_02_37_22</strain>
    </source>
</reference>
<accession>A0A1J4TNE1</accession>
<protein>
    <recommendedName>
        <fullName evidence="4">DUF3899 domain-containing protein</fullName>
    </recommendedName>
</protein>
<organism evidence="2 3">
    <name type="scientific">Candidatus Gottesmanbacteria bacterium CG1_02_37_22</name>
    <dbReference type="NCBI Taxonomy" id="1805209"/>
    <lineage>
        <taxon>Bacteria</taxon>
        <taxon>Candidatus Gottesmaniibacteriota</taxon>
    </lineage>
</organism>
<dbReference type="STRING" id="1805209.AUJ73_04995"/>
<evidence type="ECO:0000256" key="1">
    <source>
        <dbReference type="SAM" id="Phobius"/>
    </source>
</evidence>
<proteinExistence type="predicted"/>
<keyword evidence="1" id="KW-0812">Transmembrane</keyword>